<dbReference type="GO" id="GO:0035099">
    <property type="term" value="P:hemocyte migration"/>
    <property type="evidence" value="ECO:0007669"/>
    <property type="project" value="TreeGrafter"/>
</dbReference>
<proteinExistence type="predicted"/>
<dbReference type="InterPro" id="IPR029034">
    <property type="entry name" value="Cystine-knot_cytokine"/>
</dbReference>
<organism evidence="2">
    <name type="scientific">Clastoptera arizonana</name>
    <name type="common">Arizona spittle bug</name>
    <dbReference type="NCBI Taxonomy" id="38151"/>
    <lineage>
        <taxon>Eukaryota</taxon>
        <taxon>Metazoa</taxon>
        <taxon>Ecdysozoa</taxon>
        <taxon>Arthropoda</taxon>
        <taxon>Hexapoda</taxon>
        <taxon>Insecta</taxon>
        <taxon>Pterygota</taxon>
        <taxon>Neoptera</taxon>
        <taxon>Paraneoptera</taxon>
        <taxon>Hemiptera</taxon>
        <taxon>Auchenorrhyncha</taxon>
        <taxon>Cercopoidea</taxon>
        <taxon>Clastopteridae</taxon>
        <taxon>Clastoptera</taxon>
    </lineage>
</organism>
<dbReference type="Gene3D" id="2.10.90.10">
    <property type="entry name" value="Cystine-knot cytokines"/>
    <property type="match status" value="1"/>
</dbReference>
<dbReference type="SUPFAM" id="SSF57501">
    <property type="entry name" value="Cystine-knot cytokines"/>
    <property type="match status" value="1"/>
</dbReference>
<dbReference type="EMBL" id="GEDC01010131">
    <property type="protein sequence ID" value="JAS27167.1"/>
    <property type="molecule type" value="Transcribed_RNA"/>
</dbReference>
<accession>A0A1B6DND2</accession>
<name>A0A1B6DND2_9HEMI</name>
<dbReference type="PANTHER" id="PTHR21719:SF1">
    <property type="entry name" value="FI06402P-RELATED"/>
    <property type="match status" value="1"/>
</dbReference>
<reference evidence="2" key="1">
    <citation type="submission" date="2015-12" db="EMBL/GenBank/DDBJ databases">
        <title>De novo transcriptome assembly of four potential Pierce s Disease insect vectors from Arizona vineyards.</title>
        <authorList>
            <person name="Tassone E.E."/>
        </authorList>
    </citation>
    <scope>NUCLEOTIDE SEQUENCE</scope>
</reference>
<keyword evidence="1" id="KW-0732">Signal</keyword>
<dbReference type="PANTHER" id="PTHR21719">
    <property type="entry name" value="FI06402P-RELATED"/>
    <property type="match status" value="1"/>
</dbReference>
<sequence>MLPVTIIAILLLQWSTEARFEDPEFMSHLKRVNNFRCKHPRLTSLRSRDLFEEGVSGLVIIPEMTVVHRCDEGAGCCAGSSRVCGALESSPVYLKFYVHRVFDGTQKYEIVETSNHTKCGCVEDGDNNPRRVLSGGNSSGRSCYQLSF</sequence>
<protein>
    <submittedName>
        <fullName evidence="2">Uncharacterized protein</fullName>
    </submittedName>
</protein>
<dbReference type="AlphaFoldDB" id="A0A1B6DND2"/>
<gene>
    <name evidence="2" type="ORF">g.1580</name>
</gene>
<feature type="signal peptide" evidence="1">
    <location>
        <begin position="1"/>
        <end position="18"/>
    </location>
</feature>
<feature type="non-terminal residue" evidence="2">
    <location>
        <position position="148"/>
    </location>
</feature>
<evidence type="ECO:0000256" key="1">
    <source>
        <dbReference type="SAM" id="SignalP"/>
    </source>
</evidence>
<feature type="chain" id="PRO_5008581386" evidence="1">
    <location>
        <begin position="19"/>
        <end position="148"/>
    </location>
</feature>
<evidence type="ECO:0000313" key="2">
    <source>
        <dbReference type="EMBL" id="JAS27167.1"/>
    </source>
</evidence>